<feature type="region of interest" description="Disordered" evidence="10">
    <location>
        <begin position="182"/>
        <end position="202"/>
    </location>
</feature>
<keyword evidence="5 9" id="KW-0812">Transmembrane</keyword>
<dbReference type="InterPro" id="IPR007387">
    <property type="entry name" value="TRAP_DctQ"/>
</dbReference>
<reference evidence="13" key="1">
    <citation type="submission" date="2017-09" db="EMBL/GenBank/DDBJ databases">
        <title>Genome sequence of Nannocystis excedens DSM 71.</title>
        <authorList>
            <person name="Blom J."/>
        </authorList>
    </citation>
    <scope>NUCLEOTIDE SEQUENCE [LARGE SCALE GENOMIC DNA]</scope>
    <source>
        <strain evidence="13">type strain: E19</strain>
    </source>
</reference>
<keyword evidence="13" id="KW-1185">Reference proteome</keyword>
<gene>
    <name evidence="12" type="ORF">HDIA_4363</name>
</gene>
<feature type="transmembrane region" description="Helical" evidence="9">
    <location>
        <begin position="90"/>
        <end position="112"/>
    </location>
</feature>
<feature type="transmembrane region" description="Helical" evidence="9">
    <location>
        <begin position="132"/>
        <end position="152"/>
    </location>
</feature>
<comment type="subunit">
    <text evidence="9">The complex comprises the extracytoplasmic solute receptor protein and the two transmembrane proteins.</text>
</comment>
<evidence type="ECO:0000256" key="3">
    <source>
        <dbReference type="ARBA" id="ARBA00022475"/>
    </source>
</evidence>
<accession>A0A2C9DC56</accession>
<dbReference type="Proteomes" id="UP000223606">
    <property type="component" value="Chromosome 1"/>
</dbReference>
<feature type="transmembrane region" description="Helical" evidence="9">
    <location>
        <begin position="51"/>
        <end position="69"/>
    </location>
</feature>
<evidence type="ECO:0000256" key="8">
    <source>
        <dbReference type="ARBA" id="ARBA00038436"/>
    </source>
</evidence>
<sequence length="202" mass="22138">MARTYIRLVGFLSRFFGVIATLLMIASMLVVCQMILMRYVFRLPTYWQTDFVIFAATAAMFLGAPYVLLKGGHVGVDVVEMTLSGRPRAILRLVGSLLGLAFCVIMLGAGWIQFHEAWEGGWTHSSVWAPRLWIPLSSMPISFAMLCLQYIAEITARIGALRNAGSETSTPAASDLAVHGVTVPPESSADNSRRTPLKEGTR</sequence>
<evidence type="ECO:0000256" key="7">
    <source>
        <dbReference type="ARBA" id="ARBA00023136"/>
    </source>
</evidence>
<dbReference type="PANTHER" id="PTHR35011">
    <property type="entry name" value="2,3-DIKETO-L-GULONATE TRAP TRANSPORTER SMALL PERMEASE PROTEIN YIAM"/>
    <property type="match status" value="1"/>
</dbReference>
<feature type="compositionally biased region" description="Basic and acidic residues" evidence="10">
    <location>
        <begin position="191"/>
        <end position="202"/>
    </location>
</feature>
<evidence type="ECO:0000259" key="11">
    <source>
        <dbReference type="Pfam" id="PF04290"/>
    </source>
</evidence>
<evidence type="ECO:0000256" key="1">
    <source>
        <dbReference type="ARBA" id="ARBA00004429"/>
    </source>
</evidence>
<dbReference type="EMBL" id="LT960614">
    <property type="protein sequence ID" value="SON57904.1"/>
    <property type="molecule type" value="Genomic_DNA"/>
</dbReference>
<evidence type="ECO:0000256" key="2">
    <source>
        <dbReference type="ARBA" id="ARBA00022448"/>
    </source>
</evidence>
<dbReference type="KEGG" id="hdi:HDIA_4363"/>
<evidence type="ECO:0000256" key="4">
    <source>
        <dbReference type="ARBA" id="ARBA00022519"/>
    </source>
</evidence>
<proteinExistence type="inferred from homology"/>
<evidence type="ECO:0000256" key="6">
    <source>
        <dbReference type="ARBA" id="ARBA00022989"/>
    </source>
</evidence>
<feature type="transmembrane region" description="Helical" evidence="9">
    <location>
        <begin position="12"/>
        <end position="39"/>
    </location>
</feature>
<dbReference type="GO" id="GO:0015740">
    <property type="term" value="P:C4-dicarboxylate transport"/>
    <property type="evidence" value="ECO:0007669"/>
    <property type="project" value="TreeGrafter"/>
</dbReference>
<keyword evidence="6 9" id="KW-1133">Transmembrane helix</keyword>
<evidence type="ECO:0000313" key="12">
    <source>
        <dbReference type="EMBL" id="SON57904.1"/>
    </source>
</evidence>
<keyword evidence="3" id="KW-1003">Cell membrane</keyword>
<organism evidence="12 13">
    <name type="scientific">Hartmannibacter diazotrophicus</name>
    <dbReference type="NCBI Taxonomy" id="1482074"/>
    <lineage>
        <taxon>Bacteria</taxon>
        <taxon>Pseudomonadati</taxon>
        <taxon>Pseudomonadota</taxon>
        <taxon>Alphaproteobacteria</taxon>
        <taxon>Hyphomicrobiales</taxon>
        <taxon>Pleomorphomonadaceae</taxon>
        <taxon>Hartmannibacter</taxon>
    </lineage>
</organism>
<name>A0A2C9DC56_9HYPH</name>
<evidence type="ECO:0000256" key="9">
    <source>
        <dbReference type="RuleBase" id="RU369079"/>
    </source>
</evidence>
<evidence type="ECO:0000256" key="5">
    <source>
        <dbReference type="ARBA" id="ARBA00022692"/>
    </source>
</evidence>
<protein>
    <recommendedName>
        <fullName evidence="9">TRAP transporter small permease protein</fullName>
    </recommendedName>
</protein>
<dbReference type="GO" id="GO:0005886">
    <property type="term" value="C:plasma membrane"/>
    <property type="evidence" value="ECO:0007669"/>
    <property type="project" value="UniProtKB-SubCell"/>
</dbReference>
<feature type="domain" description="Tripartite ATP-independent periplasmic transporters DctQ component" evidence="11">
    <location>
        <begin position="28"/>
        <end position="155"/>
    </location>
</feature>
<dbReference type="OrthoDB" id="7159137at2"/>
<dbReference type="RefSeq" id="WP_099558095.1">
    <property type="nucleotide sequence ID" value="NZ_LT960614.1"/>
</dbReference>
<evidence type="ECO:0000313" key="13">
    <source>
        <dbReference type="Proteomes" id="UP000223606"/>
    </source>
</evidence>
<keyword evidence="2 9" id="KW-0813">Transport</keyword>
<dbReference type="GO" id="GO:0022857">
    <property type="term" value="F:transmembrane transporter activity"/>
    <property type="evidence" value="ECO:0007669"/>
    <property type="project" value="UniProtKB-UniRule"/>
</dbReference>
<dbReference type="InterPro" id="IPR055348">
    <property type="entry name" value="DctQ"/>
</dbReference>
<keyword evidence="7 9" id="KW-0472">Membrane</keyword>
<comment type="similarity">
    <text evidence="8 9">Belongs to the TRAP transporter small permease family.</text>
</comment>
<evidence type="ECO:0000256" key="10">
    <source>
        <dbReference type="SAM" id="MobiDB-lite"/>
    </source>
</evidence>
<comment type="subcellular location">
    <subcellularLocation>
        <location evidence="1 9">Cell inner membrane</location>
        <topology evidence="1 9">Multi-pass membrane protein</topology>
    </subcellularLocation>
</comment>
<keyword evidence="4 9" id="KW-0997">Cell inner membrane</keyword>
<dbReference type="PANTHER" id="PTHR35011:SF10">
    <property type="entry name" value="TRAP TRANSPORTER SMALL PERMEASE PROTEIN"/>
    <property type="match status" value="1"/>
</dbReference>
<dbReference type="Pfam" id="PF04290">
    <property type="entry name" value="DctQ"/>
    <property type="match status" value="1"/>
</dbReference>
<dbReference type="AlphaFoldDB" id="A0A2C9DC56"/>
<comment type="function">
    <text evidence="9">Part of the tripartite ATP-independent periplasmic (TRAP) transport system.</text>
</comment>